<evidence type="ECO:0000313" key="10">
    <source>
        <dbReference type="EMBL" id="SMO81377.1"/>
    </source>
</evidence>
<dbReference type="InterPro" id="IPR051449">
    <property type="entry name" value="ABC-2_transporter_component"/>
</dbReference>
<gene>
    <name evidence="10" type="ORF">SAMN06265219_11189</name>
</gene>
<feature type="transmembrane region" description="Helical" evidence="8">
    <location>
        <begin position="21"/>
        <end position="42"/>
    </location>
</feature>
<feature type="transmembrane region" description="Helical" evidence="8">
    <location>
        <begin position="179"/>
        <end position="199"/>
    </location>
</feature>
<feature type="transmembrane region" description="Helical" evidence="8">
    <location>
        <begin position="349"/>
        <end position="368"/>
    </location>
</feature>
<comment type="subcellular location">
    <subcellularLocation>
        <location evidence="1">Cell membrane</location>
        <topology evidence="1">Multi-pass membrane protein</topology>
    </subcellularLocation>
</comment>
<organism evidence="10 11">
    <name type="scientific">Gracilimonas mengyeensis</name>
    <dbReference type="NCBI Taxonomy" id="1302730"/>
    <lineage>
        <taxon>Bacteria</taxon>
        <taxon>Pseudomonadati</taxon>
        <taxon>Balneolota</taxon>
        <taxon>Balneolia</taxon>
        <taxon>Balneolales</taxon>
        <taxon>Balneolaceae</taxon>
        <taxon>Gracilimonas</taxon>
    </lineage>
</organism>
<dbReference type="EMBL" id="FXTP01000011">
    <property type="protein sequence ID" value="SMO81377.1"/>
    <property type="molecule type" value="Genomic_DNA"/>
</dbReference>
<dbReference type="InterPro" id="IPR013525">
    <property type="entry name" value="ABC2_TM"/>
</dbReference>
<dbReference type="GO" id="GO:0140359">
    <property type="term" value="F:ABC-type transporter activity"/>
    <property type="evidence" value="ECO:0007669"/>
    <property type="project" value="InterPro"/>
</dbReference>
<evidence type="ECO:0000256" key="6">
    <source>
        <dbReference type="ARBA" id="ARBA00022989"/>
    </source>
</evidence>
<keyword evidence="7 8" id="KW-0472">Membrane</keyword>
<dbReference type="InterPro" id="IPR047817">
    <property type="entry name" value="ABC2_TM_bact-type"/>
</dbReference>
<keyword evidence="3" id="KW-0813">Transport</keyword>
<evidence type="ECO:0000256" key="3">
    <source>
        <dbReference type="ARBA" id="ARBA00022448"/>
    </source>
</evidence>
<dbReference type="PROSITE" id="PS51012">
    <property type="entry name" value="ABC_TM2"/>
    <property type="match status" value="1"/>
</dbReference>
<comment type="similarity">
    <text evidence="2">Belongs to the ABC-2 integral membrane protein family.</text>
</comment>
<dbReference type="Proteomes" id="UP000317557">
    <property type="component" value="Unassembled WGS sequence"/>
</dbReference>
<dbReference type="AlphaFoldDB" id="A0A521EBT9"/>
<feature type="transmembrane region" description="Helical" evidence="8">
    <location>
        <begin position="294"/>
        <end position="313"/>
    </location>
</feature>
<evidence type="ECO:0000256" key="2">
    <source>
        <dbReference type="ARBA" id="ARBA00007783"/>
    </source>
</evidence>
<proteinExistence type="inferred from homology"/>
<dbReference type="Gene3D" id="3.40.1710.10">
    <property type="entry name" value="abc type-2 transporter like domain"/>
    <property type="match status" value="1"/>
</dbReference>
<keyword evidence="6 8" id="KW-1133">Transmembrane helix</keyword>
<keyword evidence="11" id="KW-1185">Reference proteome</keyword>
<evidence type="ECO:0000256" key="7">
    <source>
        <dbReference type="ARBA" id="ARBA00023136"/>
    </source>
</evidence>
<dbReference type="GO" id="GO:0005886">
    <property type="term" value="C:plasma membrane"/>
    <property type="evidence" value="ECO:0007669"/>
    <property type="project" value="UniProtKB-SubCell"/>
</dbReference>
<protein>
    <submittedName>
        <fullName evidence="10">ABC-2 type transport system permease protein</fullName>
    </submittedName>
</protein>
<evidence type="ECO:0000256" key="5">
    <source>
        <dbReference type="ARBA" id="ARBA00022692"/>
    </source>
</evidence>
<feature type="transmembrane region" description="Helical" evidence="8">
    <location>
        <begin position="231"/>
        <end position="251"/>
    </location>
</feature>
<dbReference type="OrthoDB" id="9808686at2"/>
<dbReference type="PANTHER" id="PTHR30294:SF29">
    <property type="entry name" value="MULTIDRUG ABC TRANSPORTER PERMEASE YBHS-RELATED"/>
    <property type="match status" value="1"/>
</dbReference>
<keyword evidence="5 8" id="KW-0812">Transmembrane</keyword>
<feature type="domain" description="ABC transmembrane type-2" evidence="9">
    <location>
        <begin position="149"/>
        <end position="374"/>
    </location>
</feature>
<keyword evidence="4" id="KW-1003">Cell membrane</keyword>
<sequence length="376" mass="42011">MNTIRFLLEKEFLQIFRNKSMLPILFLMPVVQLLVLSFAATYELKEVDFVMVDQDRSEVSRQLAAEFQSTGYFTLHDVVSNMEEAKQMMDAGKVGMIMHLPPGLSSDFYSGQHASIQLSVDAVDGTQAGLIQSYSASIINDFNQQHRADLEMSLPNKPVHQAKTINLVPQNWYNPELDYITFMVPGILVVLVSMIGLFLSGMNIVREQEIGTIEQLNVTPITKTQFMIGKLLPFWVIGMFDLLIGLALARYGFDIPFLGSLATILVVAGIFLIVVQALGLFISTVTGTQQQAMFIAWFMMVIFILLGGLFTPIESMPGWAQDLTLANPVAYFIRIMRMVLLKGAGWEEIAWMVLVLSGFASLLLLLSINRYKKTAG</sequence>
<evidence type="ECO:0000313" key="11">
    <source>
        <dbReference type="Proteomes" id="UP000317557"/>
    </source>
</evidence>
<dbReference type="Pfam" id="PF12698">
    <property type="entry name" value="ABC2_membrane_3"/>
    <property type="match status" value="1"/>
</dbReference>
<dbReference type="PANTHER" id="PTHR30294">
    <property type="entry name" value="MEMBRANE COMPONENT OF ABC TRANSPORTER YHHJ-RELATED"/>
    <property type="match status" value="1"/>
</dbReference>
<accession>A0A521EBT9</accession>
<evidence type="ECO:0000256" key="1">
    <source>
        <dbReference type="ARBA" id="ARBA00004651"/>
    </source>
</evidence>
<reference evidence="10 11" key="1">
    <citation type="submission" date="2017-05" db="EMBL/GenBank/DDBJ databases">
        <authorList>
            <person name="Varghese N."/>
            <person name="Submissions S."/>
        </authorList>
    </citation>
    <scope>NUCLEOTIDE SEQUENCE [LARGE SCALE GENOMIC DNA]</scope>
    <source>
        <strain evidence="10 11">DSM 21985</strain>
    </source>
</reference>
<feature type="transmembrane region" description="Helical" evidence="8">
    <location>
        <begin position="257"/>
        <end position="282"/>
    </location>
</feature>
<name>A0A521EBT9_9BACT</name>
<evidence type="ECO:0000259" key="9">
    <source>
        <dbReference type="PROSITE" id="PS51012"/>
    </source>
</evidence>
<dbReference type="RefSeq" id="WP_142455084.1">
    <property type="nucleotide sequence ID" value="NZ_FXTP01000011.1"/>
</dbReference>
<evidence type="ECO:0000256" key="4">
    <source>
        <dbReference type="ARBA" id="ARBA00022475"/>
    </source>
</evidence>
<evidence type="ECO:0000256" key="8">
    <source>
        <dbReference type="SAM" id="Phobius"/>
    </source>
</evidence>